<reference evidence="8" key="1">
    <citation type="submission" date="2009-01" db="EMBL/GenBank/DDBJ databases">
        <title>Complete sequence of chromosome Cyanothece sp. PCC 7425.</title>
        <authorList>
            <consortium name="US DOE Joint Genome Institute"/>
            <person name="Lucas S."/>
            <person name="Copeland A."/>
            <person name="Lapidus A."/>
            <person name="Glavina del Rio T."/>
            <person name="Dalin E."/>
            <person name="Tice H."/>
            <person name="Bruce D."/>
            <person name="Goodwin L."/>
            <person name="Pitluck S."/>
            <person name="Sims D."/>
            <person name="Meineke L."/>
            <person name="Brettin T."/>
            <person name="Detter J.C."/>
            <person name="Han C."/>
            <person name="Larimer F."/>
            <person name="Land M."/>
            <person name="Hauser L."/>
            <person name="Kyrpides N."/>
            <person name="Ovchinnikova G."/>
            <person name="Liberton M."/>
            <person name="Stoeckel J."/>
            <person name="Banerjee A."/>
            <person name="Singh A."/>
            <person name="Page L."/>
            <person name="Sato H."/>
            <person name="Zhao L."/>
            <person name="Sherman L."/>
            <person name="Pakrasi H."/>
            <person name="Richardson P."/>
        </authorList>
    </citation>
    <scope>NUCLEOTIDE SEQUENCE</scope>
    <source>
        <strain evidence="8">PCC 7425</strain>
    </source>
</reference>
<feature type="transmembrane region" description="Helical" evidence="6">
    <location>
        <begin position="76"/>
        <end position="95"/>
    </location>
</feature>
<gene>
    <name evidence="8" type="ordered locus">Cyan7425_1186</name>
</gene>
<dbReference type="GO" id="GO:0005886">
    <property type="term" value="C:plasma membrane"/>
    <property type="evidence" value="ECO:0007669"/>
    <property type="project" value="UniProtKB-SubCell"/>
</dbReference>
<keyword evidence="5 6" id="KW-0472">Membrane</keyword>
<dbReference type="EMBL" id="CP001344">
    <property type="protein sequence ID" value="ACL43566.1"/>
    <property type="molecule type" value="Genomic_DNA"/>
</dbReference>
<feature type="transmembrane region" description="Helical" evidence="6">
    <location>
        <begin position="134"/>
        <end position="156"/>
    </location>
</feature>
<name>B8HLS8_CYAP4</name>
<dbReference type="HOGENOM" id="CLU_001265_10_11_3"/>
<feature type="transmembrane region" description="Helical" evidence="6">
    <location>
        <begin position="305"/>
        <end position="332"/>
    </location>
</feature>
<protein>
    <submittedName>
        <fullName evidence="8">Major facilitator superfamily MFS_1</fullName>
    </submittedName>
</protein>
<evidence type="ECO:0000259" key="7">
    <source>
        <dbReference type="PROSITE" id="PS50850"/>
    </source>
</evidence>
<dbReference type="AlphaFoldDB" id="B8HLS8"/>
<dbReference type="InterPro" id="IPR036259">
    <property type="entry name" value="MFS_trans_sf"/>
</dbReference>
<dbReference type="STRING" id="395961.Cyan7425_1186"/>
<dbReference type="InterPro" id="IPR001958">
    <property type="entry name" value="Tet-R_TetA/multi-R_MdtG-like"/>
</dbReference>
<dbReference type="PROSITE" id="PS50850">
    <property type="entry name" value="MFS"/>
    <property type="match status" value="1"/>
</dbReference>
<keyword evidence="2" id="KW-0813">Transport</keyword>
<sequence length="402" mass="43569">MDLLRRSISPLYFLCITIFIDRLGESLIFPILPFLVKPFNFNALTLTLLFSAFAAAQFLAAPILGTLSDRYGRRPVLLICVLGTALSYFMFALAQQGWMLFVSRILDGITGGVASTAQAYIADSSAPEDRAKNFGLTGAAFGLGFVLGPALGGSLATINLKLPIVVAGIIALSNFILGYFTLPESLKPESRRTLQLKDFNPLGQLRDLFRDRSLAGLLWAFFIFNFAFAGFTSVFVLFLNQRFGWGPSQAALVFVVIGITITVVQAGLIRKLIPRFREGNLTIVGLFLLGLGFSLTALVPPQKGWLQLGIFLAAIAIASGVGLLLPCLRGLISNQVSDQEQGRVIGSSQSLQSVASILGPAWAGWSFDKNPLTPIWQSTLLVGLALGFTLLNLQRQRRSYPS</sequence>
<dbReference type="eggNOG" id="COG2814">
    <property type="taxonomic scope" value="Bacteria"/>
</dbReference>
<dbReference type="InterPro" id="IPR011701">
    <property type="entry name" value="MFS"/>
</dbReference>
<feature type="transmembrane region" description="Helical" evidence="6">
    <location>
        <begin position="375"/>
        <end position="393"/>
    </location>
</feature>
<feature type="transmembrane region" description="Helical" evidence="6">
    <location>
        <begin position="281"/>
        <end position="299"/>
    </location>
</feature>
<keyword evidence="3 6" id="KW-0812">Transmembrane</keyword>
<feature type="domain" description="Major facilitator superfamily (MFS) profile" evidence="7">
    <location>
        <begin position="10"/>
        <end position="395"/>
    </location>
</feature>
<evidence type="ECO:0000256" key="1">
    <source>
        <dbReference type="ARBA" id="ARBA00004651"/>
    </source>
</evidence>
<feature type="transmembrane region" description="Helical" evidence="6">
    <location>
        <begin position="41"/>
        <end position="64"/>
    </location>
</feature>
<keyword evidence="4 6" id="KW-1133">Transmembrane helix</keyword>
<evidence type="ECO:0000256" key="4">
    <source>
        <dbReference type="ARBA" id="ARBA00022989"/>
    </source>
</evidence>
<evidence type="ECO:0000256" key="5">
    <source>
        <dbReference type="ARBA" id="ARBA00023136"/>
    </source>
</evidence>
<dbReference type="Gene3D" id="1.20.1250.20">
    <property type="entry name" value="MFS general substrate transporter like domains"/>
    <property type="match status" value="1"/>
</dbReference>
<evidence type="ECO:0000256" key="3">
    <source>
        <dbReference type="ARBA" id="ARBA00022692"/>
    </source>
</evidence>
<dbReference type="SUPFAM" id="SSF103473">
    <property type="entry name" value="MFS general substrate transporter"/>
    <property type="match status" value="1"/>
</dbReference>
<evidence type="ECO:0000256" key="6">
    <source>
        <dbReference type="SAM" id="Phobius"/>
    </source>
</evidence>
<dbReference type="KEGG" id="cyn:Cyan7425_1186"/>
<dbReference type="GO" id="GO:0022857">
    <property type="term" value="F:transmembrane transporter activity"/>
    <property type="evidence" value="ECO:0007669"/>
    <property type="project" value="InterPro"/>
</dbReference>
<dbReference type="PANTHER" id="PTHR23504">
    <property type="entry name" value="MAJOR FACILITATOR SUPERFAMILY DOMAIN-CONTAINING PROTEIN 10"/>
    <property type="match status" value="1"/>
</dbReference>
<evidence type="ECO:0000256" key="2">
    <source>
        <dbReference type="ARBA" id="ARBA00022448"/>
    </source>
</evidence>
<dbReference type="InterPro" id="IPR020846">
    <property type="entry name" value="MFS_dom"/>
</dbReference>
<feature type="transmembrane region" description="Helical" evidence="6">
    <location>
        <begin position="162"/>
        <end position="182"/>
    </location>
</feature>
<organism evidence="8">
    <name type="scientific">Cyanothece sp. (strain PCC 7425 / ATCC 29141)</name>
    <dbReference type="NCBI Taxonomy" id="395961"/>
    <lineage>
        <taxon>Bacteria</taxon>
        <taxon>Bacillati</taxon>
        <taxon>Cyanobacteriota</taxon>
        <taxon>Cyanophyceae</taxon>
        <taxon>Gomontiellales</taxon>
        <taxon>Cyanothecaceae</taxon>
        <taxon>Cyanothece</taxon>
    </lineage>
</organism>
<dbReference type="OrthoDB" id="9812221at2"/>
<feature type="transmembrane region" description="Helical" evidence="6">
    <location>
        <begin position="214"/>
        <end position="238"/>
    </location>
</feature>
<feature type="transmembrane region" description="Helical" evidence="6">
    <location>
        <begin position="12"/>
        <end position="35"/>
    </location>
</feature>
<proteinExistence type="predicted"/>
<dbReference type="Pfam" id="PF07690">
    <property type="entry name" value="MFS_1"/>
    <property type="match status" value="1"/>
</dbReference>
<accession>B8HLS8</accession>
<comment type="subcellular location">
    <subcellularLocation>
        <location evidence="1">Cell membrane</location>
        <topology evidence="1">Multi-pass membrane protein</topology>
    </subcellularLocation>
</comment>
<dbReference type="PRINTS" id="PR01035">
    <property type="entry name" value="TCRTETA"/>
</dbReference>
<dbReference type="PANTHER" id="PTHR23504:SF15">
    <property type="entry name" value="MAJOR FACILITATOR SUPERFAMILY (MFS) PROFILE DOMAIN-CONTAINING PROTEIN"/>
    <property type="match status" value="1"/>
</dbReference>
<evidence type="ECO:0000313" key="8">
    <source>
        <dbReference type="EMBL" id="ACL43566.1"/>
    </source>
</evidence>
<feature type="transmembrane region" description="Helical" evidence="6">
    <location>
        <begin position="250"/>
        <end position="269"/>
    </location>
</feature>